<dbReference type="InterPro" id="IPR001810">
    <property type="entry name" value="F-box_dom"/>
</dbReference>
<gene>
    <name evidence="2" type="ORF">CSSPTR1EN2_LOCUS19182</name>
</gene>
<protein>
    <recommendedName>
        <fullName evidence="1">F-box domain-containing protein</fullName>
    </recommendedName>
</protein>
<dbReference type="SUPFAM" id="SSF50965">
    <property type="entry name" value="Galactose oxidase, central domain"/>
    <property type="match status" value="1"/>
</dbReference>
<dbReference type="SUPFAM" id="SSF81383">
    <property type="entry name" value="F-box domain"/>
    <property type="match status" value="1"/>
</dbReference>
<sequence length="361" mass="40928">MDNSLWSKLPEGTLELVFARLPLKDIMRLRVLNKHWNSFIYSPVFQQVFEEVSSARFGIVTKAFSGTELPSYAMFHILDTLANTWFQFSNSSFPLNVNPIATAGGLVCMYAVPGCHSKASGQVFVCNPITNSCKELPIHHMPGYPVLARMEIDKPTRRYRIILMCKLQDELSFEVYDSATNCWSIVDTNPILERKIYKSFSVSQYKGLAKSDSEHRALCGLPRPDPTYGEAGLFWREVLNESSHTPGLAYAWGWGAPGSKGSIWELQTSGFQWKKVASVPEWLEEVDVFEEPNLFVSNGVIVLSERGGDSYSYEPYGYRVSLFEMSKQTWKEAPTLFLPFCGVEKELAEEFAFEIKWDAIP</sequence>
<dbReference type="PROSITE" id="PS50181">
    <property type="entry name" value="FBOX"/>
    <property type="match status" value="1"/>
</dbReference>
<dbReference type="Pfam" id="PF00646">
    <property type="entry name" value="F-box"/>
    <property type="match status" value="1"/>
</dbReference>
<accession>A0ABP0UTM1</accession>
<reference evidence="2" key="1">
    <citation type="submission" date="2024-02" db="EMBL/GenBank/DDBJ databases">
        <authorList>
            <consortium name="ELIXIR-Norway"/>
            <consortium name="Elixir Norway"/>
        </authorList>
    </citation>
    <scope>NUCLEOTIDE SEQUENCE</scope>
</reference>
<evidence type="ECO:0000259" key="1">
    <source>
        <dbReference type="PROSITE" id="PS50181"/>
    </source>
</evidence>
<dbReference type="InterPro" id="IPR011043">
    <property type="entry name" value="Gal_Oxase/kelch_b-propeller"/>
</dbReference>
<dbReference type="Gene3D" id="1.20.1280.50">
    <property type="match status" value="1"/>
</dbReference>
<feature type="domain" description="F-box" evidence="1">
    <location>
        <begin position="3"/>
        <end position="52"/>
    </location>
</feature>
<name>A0ABP0UTM1_9BRYO</name>
<dbReference type="SMART" id="SM00256">
    <property type="entry name" value="FBOX"/>
    <property type="match status" value="1"/>
</dbReference>
<dbReference type="InterPro" id="IPR036047">
    <property type="entry name" value="F-box-like_dom_sf"/>
</dbReference>
<evidence type="ECO:0000313" key="2">
    <source>
        <dbReference type="EMBL" id="CAK9228542.1"/>
    </source>
</evidence>
<dbReference type="Proteomes" id="UP001497512">
    <property type="component" value="Chromosome 6"/>
</dbReference>
<dbReference type="EMBL" id="OZ019898">
    <property type="protein sequence ID" value="CAK9228542.1"/>
    <property type="molecule type" value="Genomic_DNA"/>
</dbReference>
<dbReference type="InterPro" id="IPR015915">
    <property type="entry name" value="Kelch-typ_b-propeller"/>
</dbReference>
<evidence type="ECO:0000313" key="3">
    <source>
        <dbReference type="Proteomes" id="UP001497512"/>
    </source>
</evidence>
<dbReference type="InterPro" id="IPR050796">
    <property type="entry name" value="SCF_F-box_component"/>
</dbReference>
<dbReference type="PANTHER" id="PTHR31672">
    <property type="entry name" value="BNACNNG10540D PROTEIN"/>
    <property type="match status" value="1"/>
</dbReference>
<proteinExistence type="predicted"/>
<dbReference type="Gene3D" id="2.120.10.80">
    <property type="entry name" value="Kelch-type beta propeller"/>
    <property type="match status" value="1"/>
</dbReference>
<keyword evidence="3" id="KW-1185">Reference proteome</keyword>
<organism evidence="2 3">
    <name type="scientific">Sphagnum troendelagicum</name>
    <dbReference type="NCBI Taxonomy" id="128251"/>
    <lineage>
        <taxon>Eukaryota</taxon>
        <taxon>Viridiplantae</taxon>
        <taxon>Streptophyta</taxon>
        <taxon>Embryophyta</taxon>
        <taxon>Bryophyta</taxon>
        <taxon>Sphagnophytina</taxon>
        <taxon>Sphagnopsida</taxon>
        <taxon>Sphagnales</taxon>
        <taxon>Sphagnaceae</taxon>
        <taxon>Sphagnum</taxon>
    </lineage>
</organism>